<dbReference type="RefSeq" id="WP_038373406.1">
    <property type="nucleotide sequence ID" value="NZ_KK069999.1"/>
</dbReference>
<dbReference type="SMART" id="SM00895">
    <property type="entry name" value="FCD"/>
    <property type="match status" value="1"/>
</dbReference>
<dbReference type="InterPro" id="IPR036388">
    <property type="entry name" value="WH-like_DNA-bd_sf"/>
</dbReference>
<dbReference type="CDD" id="cd07377">
    <property type="entry name" value="WHTH_GntR"/>
    <property type="match status" value="1"/>
</dbReference>
<evidence type="ECO:0000256" key="3">
    <source>
        <dbReference type="ARBA" id="ARBA00023163"/>
    </source>
</evidence>
<dbReference type="Pfam" id="PF07729">
    <property type="entry name" value="FCD"/>
    <property type="match status" value="1"/>
</dbReference>
<evidence type="ECO:0000256" key="1">
    <source>
        <dbReference type="ARBA" id="ARBA00023015"/>
    </source>
</evidence>
<keyword evidence="6" id="KW-1185">Reference proteome</keyword>
<gene>
    <name evidence="5" type="ORF">BF93_03530</name>
</gene>
<dbReference type="Gene3D" id="1.10.10.10">
    <property type="entry name" value="Winged helix-like DNA-binding domain superfamily/Winged helix DNA-binding domain"/>
    <property type="match status" value="1"/>
</dbReference>
<dbReference type="Gene3D" id="1.20.120.530">
    <property type="entry name" value="GntR ligand-binding domain-like"/>
    <property type="match status" value="1"/>
</dbReference>
<dbReference type="HOGENOM" id="CLU_017584_9_4_11"/>
<dbReference type="Pfam" id="PF00392">
    <property type="entry name" value="GntR"/>
    <property type="match status" value="1"/>
</dbReference>
<dbReference type="PRINTS" id="PR00035">
    <property type="entry name" value="HTHGNTR"/>
</dbReference>
<comment type="caution">
    <text evidence="5">The sequence shown here is derived from an EMBL/GenBank/DDBJ whole genome shotgun (WGS) entry which is preliminary data.</text>
</comment>
<dbReference type="PROSITE" id="PS50949">
    <property type="entry name" value="HTH_GNTR"/>
    <property type="match status" value="1"/>
</dbReference>
<dbReference type="SUPFAM" id="SSF46785">
    <property type="entry name" value="Winged helix' DNA-binding domain"/>
    <property type="match status" value="1"/>
</dbReference>
<dbReference type="SMART" id="SM00345">
    <property type="entry name" value="HTH_GNTR"/>
    <property type="match status" value="1"/>
</dbReference>
<dbReference type="GO" id="GO:0003677">
    <property type="term" value="F:DNA binding"/>
    <property type="evidence" value="ECO:0007669"/>
    <property type="project" value="UniProtKB-KW"/>
</dbReference>
<proteinExistence type="predicted"/>
<sequence length="233" mass="24981">MARRLLVDDVLDSLRERIVAGEFPEHAPLPGEHELVSQYEVSRVTVREAIKVLHAQGLVRIERGRGTYVNPTRSWTSLPAVIQALSTQGDPAQISRDLLEMRGILECGAAQLAAERIGPEDLAALDAQVTAMEEASAAADVEAFVRADLAFHAVVLAASGNPFVPVLMEPLSAVLAAARAETSAVPQIQAHAIVEHRRVRAALASGDGAAAREAMAAHLRQTAEDLRRYVTHA</sequence>
<evidence type="ECO:0000313" key="6">
    <source>
        <dbReference type="Proteomes" id="UP000023067"/>
    </source>
</evidence>
<dbReference type="Proteomes" id="UP000023067">
    <property type="component" value="Unassembled WGS sequence"/>
</dbReference>
<dbReference type="STRING" id="396014.BF93_03530"/>
<dbReference type="InterPro" id="IPR036390">
    <property type="entry name" value="WH_DNA-bd_sf"/>
</dbReference>
<name>Z9JR03_9MICO</name>
<accession>Z9JR03</accession>
<dbReference type="PATRIC" id="fig|396014.3.peg.2735"/>
<feature type="domain" description="HTH gntR-type" evidence="4">
    <location>
        <begin position="4"/>
        <end position="72"/>
    </location>
</feature>
<dbReference type="AlphaFoldDB" id="Z9JR03"/>
<keyword evidence="3" id="KW-0804">Transcription</keyword>
<dbReference type="OrthoDB" id="4535513at2"/>
<dbReference type="PANTHER" id="PTHR43537:SF44">
    <property type="entry name" value="GNTR FAMILY REGULATORY PROTEIN"/>
    <property type="match status" value="1"/>
</dbReference>
<dbReference type="InterPro" id="IPR008920">
    <property type="entry name" value="TF_FadR/GntR_C"/>
</dbReference>
<evidence type="ECO:0000313" key="5">
    <source>
        <dbReference type="EMBL" id="EWS80453.1"/>
    </source>
</evidence>
<protein>
    <submittedName>
        <fullName evidence="5">GntR family transcriptional regulator</fullName>
    </submittedName>
</protein>
<reference evidence="5 6" key="1">
    <citation type="submission" date="2014-02" db="EMBL/GenBank/DDBJ databases">
        <title>Genome sequence of Brachybacterium phenoliresistens strain W13A50.</title>
        <authorList>
            <person name="Wang X."/>
        </authorList>
    </citation>
    <scope>NUCLEOTIDE SEQUENCE [LARGE SCALE GENOMIC DNA]</scope>
    <source>
        <strain evidence="5 6">W13A50</strain>
    </source>
</reference>
<keyword evidence="1" id="KW-0805">Transcription regulation</keyword>
<organism evidence="5 6">
    <name type="scientific">Brachybacterium phenoliresistens</name>
    <dbReference type="NCBI Taxonomy" id="396014"/>
    <lineage>
        <taxon>Bacteria</taxon>
        <taxon>Bacillati</taxon>
        <taxon>Actinomycetota</taxon>
        <taxon>Actinomycetes</taxon>
        <taxon>Micrococcales</taxon>
        <taxon>Dermabacteraceae</taxon>
        <taxon>Brachybacterium</taxon>
    </lineage>
</organism>
<dbReference type="PANTHER" id="PTHR43537">
    <property type="entry name" value="TRANSCRIPTIONAL REGULATOR, GNTR FAMILY"/>
    <property type="match status" value="1"/>
</dbReference>
<keyword evidence="2" id="KW-0238">DNA-binding</keyword>
<dbReference type="InterPro" id="IPR000524">
    <property type="entry name" value="Tscrpt_reg_HTH_GntR"/>
</dbReference>
<dbReference type="EMBL" id="JDYK01000015">
    <property type="protein sequence ID" value="EWS80453.1"/>
    <property type="molecule type" value="Genomic_DNA"/>
</dbReference>
<evidence type="ECO:0000259" key="4">
    <source>
        <dbReference type="PROSITE" id="PS50949"/>
    </source>
</evidence>
<evidence type="ECO:0000256" key="2">
    <source>
        <dbReference type="ARBA" id="ARBA00023125"/>
    </source>
</evidence>
<dbReference type="PRINTS" id="PR00833">
    <property type="entry name" value="POAALLERGEN"/>
</dbReference>
<dbReference type="SUPFAM" id="SSF48008">
    <property type="entry name" value="GntR ligand-binding domain-like"/>
    <property type="match status" value="1"/>
</dbReference>
<dbReference type="eggNOG" id="COG2186">
    <property type="taxonomic scope" value="Bacteria"/>
</dbReference>
<dbReference type="GO" id="GO:0003700">
    <property type="term" value="F:DNA-binding transcription factor activity"/>
    <property type="evidence" value="ECO:0007669"/>
    <property type="project" value="InterPro"/>
</dbReference>
<dbReference type="InterPro" id="IPR011711">
    <property type="entry name" value="GntR_C"/>
</dbReference>